<sequence length="150" mass="16943">MSVMKESIAQLLAVVDTLRKEYPTRRFTLDGRLVGDIGEVLCLEVYDITLLPALSHQYDARTSDGRMVQIKTTMQKSLTFPADHSPDYYLGVKILSDGTVQEVFNGPGEVIHNALQQRKAHPKNNLHSLSIRKLEELQKSVQVADRIPKR</sequence>
<gene>
    <name evidence="2" type="ORF">SDC9_82911</name>
</gene>
<evidence type="ECO:0000259" key="1">
    <source>
        <dbReference type="Pfam" id="PF22522"/>
    </source>
</evidence>
<evidence type="ECO:0000313" key="2">
    <source>
        <dbReference type="EMBL" id="MPM36316.1"/>
    </source>
</evidence>
<proteinExistence type="predicted"/>
<organism evidence="2">
    <name type="scientific">bioreactor metagenome</name>
    <dbReference type="NCBI Taxonomy" id="1076179"/>
    <lineage>
        <taxon>unclassified sequences</taxon>
        <taxon>metagenomes</taxon>
        <taxon>ecological metagenomes</taxon>
    </lineage>
</organism>
<dbReference type="Pfam" id="PF22522">
    <property type="entry name" value="DUF6998"/>
    <property type="match status" value="1"/>
</dbReference>
<name>A0A644Z622_9ZZZZ</name>
<dbReference type="EMBL" id="VSSQ01007567">
    <property type="protein sequence ID" value="MPM36316.1"/>
    <property type="molecule type" value="Genomic_DNA"/>
</dbReference>
<comment type="caution">
    <text evidence="2">The sequence shown here is derived from an EMBL/GenBank/DDBJ whole genome shotgun (WGS) entry which is preliminary data.</text>
</comment>
<protein>
    <recommendedName>
        <fullName evidence="1">DUF6998 domain-containing protein</fullName>
    </recommendedName>
</protein>
<reference evidence="2" key="1">
    <citation type="submission" date="2019-08" db="EMBL/GenBank/DDBJ databases">
        <authorList>
            <person name="Kucharzyk K."/>
            <person name="Murdoch R.W."/>
            <person name="Higgins S."/>
            <person name="Loffler F."/>
        </authorList>
    </citation>
    <scope>NUCLEOTIDE SEQUENCE</scope>
</reference>
<feature type="domain" description="DUF6998" evidence="1">
    <location>
        <begin position="10"/>
        <end position="147"/>
    </location>
</feature>
<accession>A0A644Z622</accession>
<dbReference type="AlphaFoldDB" id="A0A644Z622"/>
<dbReference type="InterPro" id="IPR054267">
    <property type="entry name" value="DUF6998"/>
</dbReference>